<sequence>MQLTLSYRNALRLRAAAFVLMLVLLGVAACKLYNGYMKVKDYERALLLYAEQDWVQAELYAAKVVQNRWISYKDTDITQKADELKPVTAIRHELSQLAGRIQSADRNGELQALLGVYAEYGERKKAALAEVGLIAESFAEFAAADDIEDRLANALARAAEKAENEIRTGIAGKTFSDEPAIALMLLPADFYGGERQKNEKIRTLLTPYDAARLDTWNAQKGLADLFNEGGRLKKLYEPYGRKADWLLPKIEQVVFGRLSAQQAAKDWATFFQTAKQFEAAKDWAVSGSKSLKLIQDSYKSQLAAADQLVSAGKFAEAVALYETLGTYRDTSAKLKDAELAWATADPKHLLQKALPDAAFSSVVTGQSQFGALVYAAGITADNKLVLVRMKGDKTVDTLEASLDKNTKIKELRAAESPAQQGAQALLLQAASADRASRYIAYDYTSSGLRKLFDFEADGYQEERPGVLAVDNDTGKGAGRISLYEYRSGQFAFSRIKPDFTEINLAELGSYKNVKVRFRCTISAVDNDKAFVVQGGQTIVLTGMKLKPGQATITGIWTGSENIKRGEWTVSAMIVAVSEAQQ</sequence>
<gene>
    <name evidence="1" type="ORF">IDH45_31230</name>
</gene>
<organism evidence="1 2">
    <name type="scientific">Paenibacillus oceani</name>
    <dbReference type="NCBI Taxonomy" id="2772510"/>
    <lineage>
        <taxon>Bacteria</taxon>
        <taxon>Bacillati</taxon>
        <taxon>Bacillota</taxon>
        <taxon>Bacilli</taxon>
        <taxon>Bacillales</taxon>
        <taxon>Paenibacillaceae</taxon>
        <taxon>Paenibacillus</taxon>
    </lineage>
</organism>
<keyword evidence="2" id="KW-1185">Reference proteome</keyword>
<protein>
    <submittedName>
        <fullName evidence="1">Uncharacterized protein</fullName>
    </submittedName>
</protein>
<dbReference type="Proteomes" id="UP000639396">
    <property type="component" value="Unassembled WGS sequence"/>
</dbReference>
<reference evidence="1" key="1">
    <citation type="submission" date="2020-09" db="EMBL/GenBank/DDBJ databases">
        <title>A novel bacterium of genus Paenibacillus, isolated from South China Sea.</title>
        <authorList>
            <person name="Huang H."/>
            <person name="Mo K."/>
            <person name="Hu Y."/>
        </authorList>
    </citation>
    <scope>NUCLEOTIDE SEQUENCE</scope>
    <source>
        <strain evidence="1">IB182363</strain>
    </source>
</reference>
<name>A0A927CIR1_9BACL</name>
<comment type="caution">
    <text evidence="1">The sequence shown here is derived from an EMBL/GenBank/DDBJ whole genome shotgun (WGS) entry which is preliminary data.</text>
</comment>
<evidence type="ECO:0000313" key="1">
    <source>
        <dbReference type="EMBL" id="MBD2866455.1"/>
    </source>
</evidence>
<dbReference type="AlphaFoldDB" id="A0A927CIR1"/>
<proteinExistence type="predicted"/>
<dbReference type="EMBL" id="JACXJA010000059">
    <property type="protein sequence ID" value="MBD2866455.1"/>
    <property type="molecule type" value="Genomic_DNA"/>
</dbReference>
<evidence type="ECO:0000313" key="2">
    <source>
        <dbReference type="Proteomes" id="UP000639396"/>
    </source>
</evidence>
<dbReference type="RefSeq" id="WP_190932073.1">
    <property type="nucleotide sequence ID" value="NZ_JACXJA010000059.1"/>
</dbReference>
<accession>A0A927CIR1</accession>